<reference evidence="3 4" key="1">
    <citation type="submission" date="2018-12" db="EMBL/GenBank/DDBJ databases">
        <authorList>
            <person name="Li F."/>
        </authorList>
    </citation>
    <scope>NUCLEOTIDE SEQUENCE [LARGE SCALE GENOMIC DNA]</scope>
    <source>
        <strain evidence="3 4">EGI 6500705</strain>
    </source>
</reference>
<name>A0A433JP95_9MICO</name>
<gene>
    <name evidence="3" type="ORF">ELQ94_14760</name>
</gene>
<proteinExistence type="predicted"/>
<dbReference type="RefSeq" id="WP_127051117.1">
    <property type="nucleotide sequence ID" value="NZ_RZGZ01000004.1"/>
</dbReference>
<evidence type="ECO:0000256" key="1">
    <source>
        <dbReference type="SAM" id="MobiDB-lite"/>
    </source>
</evidence>
<accession>A0A433JP95</accession>
<evidence type="ECO:0000313" key="3">
    <source>
        <dbReference type="EMBL" id="RUQ98263.1"/>
    </source>
</evidence>
<keyword evidence="4" id="KW-1185">Reference proteome</keyword>
<dbReference type="Proteomes" id="UP000274909">
    <property type="component" value="Unassembled WGS sequence"/>
</dbReference>
<protein>
    <submittedName>
        <fullName evidence="3">Uncharacterized protein</fullName>
    </submittedName>
</protein>
<keyword evidence="2" id="KW-0472">Membrane</keyword>
<evidence type="ECO:0000256" key="2">
    <source>
        <dbReference type="SAM" id="Phobius"/>
    </source>
</evidence>
<comment type="caution">
    <text evidence="3">The sequence shown here is derived from an EMBL/GenBank/DDBJ whole genome shotgun (WGS) entry which is preliminary data.</text>
</comment>
<dbReference type="EMBL" id="RZGZ01000004">
    <property type="protein sequence ID" value="RUQ98263.1"/>
    <property type="molecule type" value="Genomic_DNA"/>
</dbReference>
<feature type="compositionally biased region" description="Basic and acidic residues" evidence="1">
    <location>
        <begin position="35"/>
        <end position="48"/>
    </location>
</feature>
<evidence type="ECO:0000313" key="4">
    <source>
        <dbReference type="Proteomes" id="UP000274909"/>
    </source>
</evidence>
<keyword evidence="2" id="KW-0812">Transmembrane</keyword>
<organism evidence="3 4">
    <name type="scientific">Labedella endophytica</name>
    <dbReference type="NCBI Taxonomy" id="1523160"/>
    <lineage>
        <taxon>Bacteria</taxon>
        <taxon>Bacillati</taxon>
        <taxon>Actinomycetota</taxon>
        <taxon>Actinomycetes</taxon>
        <taxon>Micrococcales</taxon>
        <taxon>Microbacteriaceae</taxon>
        <taxon>Labedella</taxon>
    </lineage>
</organism>
<feature type="transmembrane region" description="Helical" evidence="2">
    <location>
        <begin position="6"/>
        <end position="29"/>
    </location>
</feature>
<sequence>MDPLSSLALTVVFAAVGFYTLYCVVRAAVAGGIRDAREKEQRSADAREAAAPSEHPPAH</sequence>
<keyword evidence="2" id="KW-1133">Transmembrane helix</keyword>
<dbReference type="AlphaFoldDB" id="A0A433JP95"/>
<feature type="region of interest" description="Disordered" evidence="1">
    <location>
        <begin position="35"/>
        <end position="59"/>
    </location>
</feature>
<dbReference type="OrthoDB" id="5125528at2"/>